<dbReference type="GO" id="GO:0071281">
    <property type="term" value="P:cellular response to iron ion"/>
    <property type="evidence" value="ECO:0007669"/>
    <property type="project" value="TreeGrafter"/>
</dbReference>
<dbReference type="OrthoDB" id="1632039at2"/>
<dbReference type="Pfam" id="PF01497">
    <property type="entry name" value="Peripla_BP_2"/>
    <property type="match status" value="1"/>
</dbReference>
<feature type="domain" description="Fe/B12 periplasmic-binding" evidence="2">
    <location>
        <begin position="29"/>
        <end position="276"/>
    </location>
</feature>
<dbReference type="InterPro" id="IPR050902">
    <property type="entry name" value="ABC_Transporter_SBP"/>
</dbReference>
<dbReference type="SUPFAM" id="SSF53807">
    <property type="entry name" value="Helical backbone' metal receptor"/>
    <property type="match status" value="1"/>
</dbReference>
<reference evidence="3 4" key="1">
    <citation type="submission" date="2018-04" db="EMBL/GenBank/DDBJ databases">
        <title>Genomic Encyclopedia of Archaeal and Bacterial Type Strains, Phase II (KMG-II): from individual species to whole genera.</title>
        <authorList>
            <person name="Goeker M."/>
        </authorList>
    </citation>
    <scope>NUCLEOTIDE SEQUENCE [LARGE SCALE GENOMIC DNA]</scope>
    <source>
        <strain evidence="3 4">DSM 21823</strain>
    </source>
</reference>
<dbReference type="PANTHER" id="PTHR30535:SF34">
    <property type="entry name" value="MOLYBDATE-BINDING PROTEIN MOLA"/>
    <property type="match status" value="1"/>
</dbReference>
<dbReference type="AlphaFoldDB" id="A0A2T6B0E9"/>
<gene>
    <name evidence="3" type="ORF">C8N34_107202</name>
</gene>
<organism evidence="3 4">
    <name type="scientific">Gemmobacter caeni</name>
    <dbReference type="NCBI Taxonomy" id="589035"/>
    <lineage>
        <taxon>Bacteria</taxon>
        <taxon>Pseudomonadati</taxon>
        <taxon>Pseudomonadota</taxon>
        <taxon>Alphaproteobacteria</taxon>
        <taxon>Rhodobacterales</taxon>
        <taxon>Paracoccaceae</taxon>
        <taxon>Gemmobacter</taxon>
    </lineage>
</organism>
<evidence type="ECO:0000256" key="1">
    <source>
        <dbReference type="SAM" id="SignalP"/>
    </source>
</evidence>
<dbReference type="Proteomes" id="UP000244224">
    <property type="component" value="Unassembled WGS sequence"/>
</dbReference>
<protein>
    <submittedName>
        <fullName evidence="3">Iron complex transport system substrate-binding protein</fullName>
    </submittedName>
</protein>
<name>A0A2T6B0E9_9RHOB</name>
<sequence length="276" mass="28969">MVRQLALLLLLAGPVSTGPGFAAPDAPRRVVSINLCTDQLAILLAAPGQLISVSDLAQDPRSSTMVEAAMAYPANQGQAEEVYLMKPDLVLAGAYTARATVSMLERLGIRVVTFPPASSIAEVRQGMIEMGRALGREAAAQAMLEAFDARLERLPPAPSQRPTAATFAANGYASGSRSLAGEIIERAGYHHLAEDLGMPMGGFLPLEALIMADPDLVIAGDPYPGASRAEEVLHHPALAALTGGQTVLEENDWVCGLPALLDATERLAATRKWGAP</sequence>
<dbReference type="PANTHER" id="PTHR30535">
    <property type="entry name" value="VITAMIN B12-BINDING PROTEIN"/>
    <property type="match status" value="1"/>
</dbReference>
<comment type="caution">
    <text evidence="3">The sequence shown here is derived from an EMBL/GenBank/DDBJ whole genome shotgun (WGS) entry which is preliminary data.</text>
</comment>
<dbReference type="InterPro" id="IPR002491">
    <property type="entry name" value="ABC_transptr_periplasmic_BD"/>
</dbReference>
<evidence type="ECO:0000313" key="4">
    <source>
        <dbReference type="Proteomes" id="UP000244224"/>
    </source>
</evidence>
<dbReference type="EMBL" id="QBKP01000007">
    <property type="protein sequence ID" value="PTX49554.1"/>
    <property type="molecule type" value="Genomic_DNA"/>
</dbReference>
<feature type="chain" id="PRO_5015598996" evidence="1">
    <location>
        <begin position="23"/>
        <end position="276"/>
    </location>
</feature>
<keyword evidence="1" id="KW-0732">Signal</keyword>
<evidence type="ECO:0000313" key="3">
    <source>
        <dbReference type="EMBL" id="PTX49554.1"/>
    </source>
</evidence>
<dbReference type="RefSeq" id="WP_108129172.1">
    <property type="nucleotide sequence ID" value="NZ_QBKP01000007.1"/>
</dbReference>
<dbReference type="Gene3D" id="3.40.50.1980">
    <property type="entry name" value="Nitrogenase molybdenum iron protein domain"/>
    <property type="match status" value="2"/>
</dbReference>
<proteinExistence type="predicted"/>
<dbReference type="PROSITE" id="PS50983">
    <property type="entry name" value="FE_B12_PBP"/>
    <property type="match status" value="1"/>
</dbReference>
<accession>A0A2T6B0E9</accession>
<keyword evidence="4" id="KW-1185">Reference proteome</keyword>
<evidence type="ECO:0000259" key="2">
    <source>
        <dbReference type="PROSITE" id="PS50983"/>
    </source>
</evidence>
<feature type="signal peptide" evidence="1">
    <location>
        <begin position="1"/>
        <end position="22"/>
    </location>
</feature>